<evidence type="ECO:0000313" key="2">
    <source>
        <dbReference type="EMBL" id="KAK0649069.1"/>
    </source>
</evidence>
<dbReference type="InterPro" id="IPR036291">
    <property type="entry name" value="NAD(P)-bd_dom_sf"/>
</dbReference>
<evidence type="ECO:0000256" key="1">
    <source>
        <dbReference type="ARBA" id="ARBA00023002"/>
    </source>
</evidence>
<dbReference type="GO" id="GO:0016491">
    <property type="term" value="F:oxidoreductase activity"/>
    <property type="evidence" value="ECO:0007669"/>
    <property type="project" value="UniProtKB-KW"/>
</dbReference>
<dbReference type="Gene3D" id="3.40.50.720">
    <property type="entry name" value="NAD(P)-binding Rossmann-like Domain"/>
    <property type="match status" value="1"/>
</dbReference>
<sequence>MTSVPDWPAVRGLSVAQSLEAKHGRPTLNTASYKGRTALITGANGAYGSRAAKLFARREVDTLLLVDVRDCTGVKEAIEAELKSEGRKVPRILVRKIDMMTFAGCMELAKHLRELDYLDHALLTAGILSFDCKESPDGWETTIQVNFLSSALVALLVLPALKSSPGNPNPPVMTFVTSFGVYPASPTMSVPKHGSYLKRLNNNKPGMAQGHQYGRSKALLLYFTRELAARCSASSVVPKVTINSADPGSAWTPLTSANQGMLIPRLIMNFSARDPDIGAVALVNGVSAPEEGHGQIMQDFETAEYPPFMERKSGQVAQKRVWDETRAELEAKVPEIEGVFKMLEVEGR</sequence>
<dbReference type="PANTHER" id="PTHR43157">
    <property type="entry name" value="PHOSPHATIDYLINOSITOL-GLYCAN BIOSYNTHESIS CLASS F PROTEIN-RELATED"/>
    <property type="match status" value="1"/>
</dbReference>
<protein>
    <submittedName>
        <fullName evidence="2">Uncharacterized protein</fullName>
    </submittedName>
</protein>
<comment type="caution">
    <text evidence="2">The sequence shown here is derived from an EMBL/GenBank/DDBJ whole genome shotgun (WGS) entry which is preliminary data.</text>
</comment>
<organism evidence="2 3">
    <name type="scientific">Cercophora newfieldiana</name>
    <dbReference type="NCBI Taxonomy" id="92897"/>
    <lineage>
        <taxon>Eukaryota</taxon>
        <taxon>Fungi</taxon>
        <taxon>Dikarya</taxon>
        <taxon>Ascomycota</taxon>
        <taxon>Pezizomycotina</taxon>
        <taxon>Sordariomycetes</taxon>
        <taxon>Sordariomycetidae</taxon>
        <taxon>Sordariales</taxon>
        <taxon>Lasiosphaeriaceae</taxon>
        <taxon>Cercophora</taxon>
    </lineage>
</organism>
<gene>
    <name evidence="2" type="ORF">B0T16DRAFT_436128</name>
</gene>
<dbReference type="PANTHER" id="PTHR43157:SF31">
    <property type="entry name" value="PHOSPHATIDYLINOSITOL-GLYCAN BIOSYNTHESIS CLASS F PROTEIN"/>
    <property type="match status" value="1"/>
</dbReference>
<dbReference type="Pfam" id="PF00106">
    <property type="entry name" value="adh_short"/>
    <property type="match status" value="1"/>
</dbReference>
<name>A0AA40CU33_9PEZI</name>
<reference evidence="2" key="1">
    <citation type="submission" date="2023-06" db="EMBL/GenBank/DDBJ databases">
        <title>Genome-scale phylogeny and comparative genomics of the fungal order Sordariales.</title>
        <authorList>
            <consortium name="Lawrence Berkeley National Laboratory"/>
            <person name="Hensen N."/>
            <person name="Bonometti L."/>
            <person name="Westerberg I."/>
            <person name="Brannstrom I.O."/>
            <person name="Guillou S."/>
            <person name="Cros-Aarteil S."/>
            <person name="Calhoun S."/>
            <person name="Haridas S."/>
            <person name="Kuo A."/>
            <person name="Mondo S."/>
            <person name="Pangilinan J."/>
            <person name="Riley R."/>
            <person name="Labutti K."/>
            <person name="Andreopoulos B."/>
            <person name="Lipzen A."/>
            <person name="Chen C."/>
            <person name="Yanf M."/>
            <person name="Daum C."/>
            <person name="Ng V."/>
            <person name="Clum A."/>
            <person name="Steindorff A."/>
            <person name="Ohm R."/>
            <person name="Martin F."/>
            <person name="Silar P."/>
            <person name="Natvig D."/>
            <person name="Lalanne C."/>
            <person name="Gautier V."/>
            <person name="Ament-Velasquez S.L."/>
            <person name="Kruys A."/>
            <person name="Hutchinson M.I."/>
            <person name="Powell A.J."/>
            <person name="Barry K."/>
            <person name="Miller A.N."/>
            <person name="Grigoriev I.V."/>
            <person name="Debuchy R."/>
            <person name="Gladieux P."/>
            <person name="Thoren M.H."/>
            <person name="Johannesson H."/>
        </authorList>
    </citation>
    <scope>NUCLEOTIDE SEQUENCE</scope>
    <source>
        <strain evidence="2">SMH2532-1</strain>
    </source>
</reference>
<dbReference type="EMBL" id="JAULSV010000003">
    <property type="protein sequence ID" value="KAK0649069.1"/>
    <property type="molecule type" value="Genomic_DNA"/>
</dbReference>
<dbReference type="SUPFAM" id="SSF51735">
    <property type="entry name" value="NAD(P)-binding Rossmann-fold domains"/>
    <property type="match status" value="1"/>
</dbReference>
<proteinExistence type="predicted"/>
<dbReference type="AlphaFoldDB" id="A0AA40CU33"/>
<dbReference type="Proteomes" id="UP001174936">
    <property type="component" value="Unassembled WGS sequence"/>
</dbReference>
<dbReference type="PRINTS" id="PR00081">
    <property type="entry name" value="GDHRDH"/>
</dbReference>
<keyword evidence="3" id="KW-1185">Reference proteome</keyword>
<dbReference type="InterPro" id="IPR002347">
    <property type="entry name" value="SDR_fam"/>
</dbReference>
<accession>A0AA40CU33</accession>
<keyword evidence="1" id="KW-0560">Oxidoreductase</keyword>
<evidence type="ECO:0000313" key="3">
    <source>
        <dbReference type="Proteomes" id="UP001174936"/>
    </source>
</evidence>